<dbReference type="Proteomes" id="UP000298471">
    <property type="component" value="Unassembled WGS sequence"/>
</dbReference>
<keyword evidence="2" id="KW-0732">Signal</keyword>
<evidence type="ECO:0000313" key="3">
    <source>
        <dbReference type="EMBL" id="TGE29889.1"/>
    </source>
</evidence>
<reference evidence="3 4" key="1">
    <citation type="submission" date="2019-04" db="EMBL/GenBank/DDBJ databases">
        <authorList>
            <person name="Feng G."/>
            <person name="Zhang J."/>
            <person name="Zhu H."/>
        </authorList>
    </citation>
    <scope>NUCLEOTIDE SEQUENCE [LARGE SCALE GENOMIC DNA]</scope>
    <source>
        <strain evidence="3 4">9PBR-1</strain>
    </source>
</reference>
<evidence type="ECO:0000256" key="2">
    <source>
        <dbReference type="SAM" id="SignalP"/>
    </source>
</evidence>
<dbReference type="EMBL" id="SRMB01000001">
    <property type="protein sequence ID" value="TGE29889.1"/>
    <property type="molecule type" value="Genomic_DNA"/>
</dbReference>
<dbReference type="RefSeq" id="WP_135394694.1">
    <property type="nucleotide sequence ID" value="NZ_SRMB01000001.1"/>
</dbReference>
<accession>A0A4Z0QKV8</accession>
<evidence type="ECO:0000313" key="4">
    <source>
        <dbReference type="Proteomes" id="UP000298471"/>
    </source>
</evidence>
<name>A0A4Z0QKV8_9BACT</name>
<evidence type="ECO:0000256" key="1">
    <source>
        <dbReference type="SAM" id="MobiDB-lite"/>
    </source>
</evidence>
<dbReference type="AlphaFoldDB" id="A0A4Z0QKV8"/>
<protein>
    <recommendedName>
        <fullName evidence="5">DUF3828 domain-containing protein</fullName>
    </recommendedName>
</protein>
<keyword evidence="4" id="KW-1185">Reference proteome</keyword>
<dbReference type="OrthoDB" id="763376at2"/>
<organism evidence="3 4">
    <name type="scientific">Hymenobacter metallicola</name>
    <dbReference type="NCBI Taxonomy" id="2563114"/>
    <lineage>
        <taxon>Bacteria</taxon>
        <taxon>Pseudomonadati</taxon>
        <taxon>Bacteroidota</taxon>
        <taxon>Cytophagia</taxon>
        <taxon>Cytophagales</taxon>
        <taxon>Hymenobacteraceae</taxon>
        <taxon>Hymenobacter</taxon>
    </lineage>
</organism>
<feature type="compositionally biased region" description="Pro residues" evidence="1">
    <location>
        <begin position="40"/>
        <end position="49"/>
    </location>
</feature>
<feature type="compositionally biased region" description="Low complexity" evidence="1">
    <location>
        <begin position="28"/>
        <end position="39"/>
    </location>
</feature>
<gene>
    <name evidence="3" type="ORF">E5K02_10645</name>
</gene>
<feature type="chain" id="PRO_5021363106" description="DUF3828 domain-containing protein" evidence="2">
    <location>
        <begin position="23"/>
        <end position="192"/>
    </location>
</feature>
<feature type="signal peptide" evidence="2">
    <location>
        <begin position="1"/>
        <end position="22"/>
    </location>
</feature>
<sequence length="192" mass="21150">MRHTLTIGVLLTALAACQGPQAEQPAAAPVVAETTAAPTAPVPAAPDPTPAADTAQARQWLITSIEDNFKEENDGKNIDPDNPRSIYTRQYIEYKLDAIQLEYGGEEEDAAFHKKWDTRYQTQYVGTGSFLFSGQDYGTVKVTRCALKTRTKDNGLLFAVTTRDLTYKVDGKGDIKVIKTPDGYKIDDVLEY</sequence>
<dbReference type="PROSITE" id="PS51257">
    <property type="entry name" value="PROKAR_LIPOPROTEIN"/>
    <property type="match status" value="1"/>
</dbReference>
<comment type="caution">
    <text evidence="3">The sequence shown here is derived from an EMBL/GenBank/DDBJ whole genome shotgun (WGS) entry which is preliminary data.</text>
</comment>
<evidence type="ECO:0008006" key="5">
    <source>
        <dbReference type="Google" id="ProtNLM"/>
    </source>
</evidence>
<proteinExistence type="predicted"/>
<feature type="region of interest" description="Disordered" evidence="1">
    <location>
        <begin position="28"/>
        <end position="55"/>
    </location>
</feature>